<comment type="subcellular location">
    <subcellularLocation>
        <location evidence="1">Cell projection</location>
        <location evidence="1">Cilium</location>
    </subcellularLocation>
    <subcellularLocation>
        <location evidence="2">Cytoplasm</location>
    </subcellularLocation>
</comment>
<evidence type="ECO:0000313" key="8">
    <source>
        <dbReference type="Proteomes" id="UP001107558"/>
    </source>
</evidence>
<dbReference type="InterPro" id="IPR008962">
    <property type="entry name" value="PapD-like_sf"/>
</dbReference>
<accession>A0A9J6BY81</accession>
<dbReference type="Proteomes" id="UP001107558">
    <property type="component" value="Chromosome 2"/>
</dbReference>
<keyword evidence="8" id="KW-1185">Reference proteome</keyword>
<dbReference type="SUPFAM" id="SSF49354">
    <property type="entry name" value="PapD-like"/>
    <property type="match status" value="1"/>
</dbReference>
<name>A0A9J6BY81_POLVA</name>
<gene>
    <name evidence="7" type="ORF">PVAND_004463</name>
</gene>
<keyword evidence="3" id="KW-0963">Cytoplasm</keyword>
<protein>
    <recommendedName>
        <fullName evidence="6">HYDIN/VesB/CFA65-like Ig-like domain-containing protein</fullName>
    </recommendedName>
</protein>
<dbReference type="PANTHER" id="PTHR23053">
    <property type="entry name" value="DLEC1 DELETED IN LUNG AND ESOPHAGEAL CANCER 1"/>
    <property type="match status" value="1"/>
</dbReference>
<organism evidence="7 8">
    <name type="scientific">Polypedilum vanderplanki</name>
    <name type="common">Sleeping chironomid midge</name>
    <dbReference type="NCBI Taxonomy" id="319348"/>
    <lineage>
        <taxon>Eukaryota</taxon>
        <taxon>Metazoa</taxon>
        <taxon>Ecdysozoa</taxon>
        <taxon>Arthropoda</taxon>
        <taxon>Hexapoda</taxon>
        <taxon>Insecta</taxon>
        <taxon>Pterygota</taxon>
        <taxon>Neoptera</taxon>
        <taxon>Endopterygota</taxon>
        <taxon>Diptera</taxon>
        <taxon>Nematocera</taxon>
        <taxon>Chironomoidea</taxon>
        <taxon>Chironomidae</taxon>
        <taxon>Chironominae</taxon>
        <taxon>Polypedilum</taxon>
        <taxon>Polypedilum</taxon>
    </lineage>
</organism>
<evidence type="ECO:0000259" key="6">
    <source>
        <dbReference type="Pfam" id="PF22544"/>
    </source>
</evidence>
<proteinExistence type="predicted"/>
<evidence type="ECO:0000256" key="2">
    <source>
        <dbReference type="ARBA" id="ARBA00004496"/>
    </source>
</evidence>
<evidence type="ECO:0000256" key="4">
    <source>
        <dbReference type="ARBA" id="ARBA00023069"/>
    </source>
</evidence>
<feature type="domain" description="HYDIN/VesB/CFA65-like Ig-like" evidence="6">
    <location>
        <begin position="353"/>
        <end position="448"/>
    </location>
</feature>
<dbReference type="InterPro" id="IPR033305">
    <property type="entry name" value="Hydin-like"/>
</dbReference>
<keyword evidence="4" id="KW-0969">Cilium</keyword>
<dbReference type="Pfam" id="PF22544">
    <property type="entry name" value="HYDIN_VesB_CFA65-like_Ig"/>
    <property type="match status" value="1"/>
</dbReference>
<reference evidence="7" key="1">
    <citation type="submission" date="2021-03" db="EMBL/GenBank/DDBJ databases">
        <title>Chromosome level genome of the anhydrobiotic midge Polypedilum vanderplanki.</title>
        <authorList>
            <person name="Yoshida Y."/>
            <person name="Kikawada T."/>
            <person name="Gusev O."/>
        </authorList>
    </citation>
    <scope>NUCLEOTIDE SEQUENCE</scope>
    <source>
        <strain evidence="7">NIAS01</strain>
        <tissue evidence="7">Whole body or cell culture</tissue>
    </source>
</reference>
<evidence type="ECO:0000256" key="5">
    <source>
        <dbReference type="ARBA" id="ARBA00023273"/>
    </source>
</evidence>
<evidence type="ECO:0000256" key="1">
    <source>
        <dbReference type="ARBA" id="ARBA00004138"/>
    </source>
</evidence>
<dbReference type="PANTHER" id="PTHR23053:SF0">
    <property type="entry name" value="HYDROCEPHALUS-INDUCING PROTEIN HOMOLOG"/>
    <property type="match status" value="1"/>
</dbReference>
<dbReference type="GO" id="GO:1904158">
    <property type="term" value="P:axonemal central apparatus assembly"/>
    <property type="evidence" value="ECO:0007669"/>
    <property type="project" value="TreeGrafter"/>
</dbReference>
<keyword evidence="5" id="KW-0966">Cell projection</keyword>
<evidence type="ECO:0000313" key="7">
    <source>
        <dbReference type="EMBL" id="KAG5674501.1"/>
    </source>
</evidence>
<dbReference type="InterPro" id="IPR053879">
    <property type="entry name" value="HYDIN_VesB_CFA65-like_Ig"/>
</dbReference>
<comment type="caution">
    <text evidence="7">The sequence shown here is derived from an EMBL/GenBank/DDBJ whole genome shotgun (WGS) entry which is preliminary data.</text>
</comment>
<dbReference type="Gene3D" id="2.60.40.10">
    <property type="entry name" value="Immunoglobulins"/>
    <property type="match status" value="3"/>
</dbReference>
<dbReference type="InterPro" id="IPR013783">
    <property type="entry name" value="Ig-like_fold"/>
</dbReference>
<evidence type="ECO:0000256" key="3">
    <source>
        <dbReference type="ARBA" id="ARBA00022490"/>
    </source>
</evidence>
<dbReference type="GO" id="GO:0005930">
    <property type="term" value="C:axoneme"/>
    <property type="evidence" value="ECO:0007669"/>
    <property type="project" value="TreeGrafter"/>
</dbReference>
<dbReference type="GO" id="GO:0003341">
    <property type="term" value="P:cilium movement"/>
    <property type="evidence" value="ECO:0007669"/>
    <property type="project" value="TreeGrafter"/>
</dbReference>
<dbReference type="OrthoDB" id="8014496at2759"/>
<dbReference type="EMBL" id="JADBJN010000002">
    <property type="protein sequence ID" value="KAG5674501.1"/>
    <property type="molecule type" value="Genomic_DNA"/>
</dbReference>
<sequence>MSKVKGAFKGNKKTKKFIPNLTATPNHVCFKNYEERKVYKEFIQIVNHDMKTYHVGMKFDNPDEIKVTIVGNSSKTQLNSGDDILLEVEFTPIITYKKESVDRRYEICLSIFNGNARFLIPILVLSSHPEINFPREITFPSVSIHTPAYSNIFVLNYSNLYTKFSFECRNNVKIIPDCKLMGLKSCEGSTYLIEFIPKTIGIFREKIFICMENDKRVAITLKCNVIPINIFLDEEIIEFSPTFIGMSDRKLIHIVNNSEDVSFFEWIPSENLHNGKNEMPEAHLSLKSVEIFPMSGELQPGTITAIDLTFKPEDSDEDEFEILKDILVSFSLILTLVPHYHPSFNIRGIILGPTFQLDKRAIDIHELFTGESRSIEINVKNSGVISGKIFLQNLPNEIVRISPTHEFLKPGESKNFKMIFLAKKIGKFIKQIFIKVKNGEKLSLSIQGIIRPLEISIEPEFLNFTLSAICVPQMKFLKVKNKLPFDIDVVIECEKNGCESPLEFLEFFKSNSIENEENLMESPLSRTSVGNFMQITGKLNHLCGSVSGANDGIVTIFNKVDEYLERKEIVGNLIQMLFQDKIDCEIEKQFIIEAIFELLIANINDSDFIKFNNKDWAIPDDPRQIDCNKRAFKLKAGATDEIKVFLTPNYVGKFIRNLKFHLNMSGNQQFQEDIDQSIKNIKITFECFGAEIKIHNQNNEISGYAESEIIIEIMIENVSNIDGFFLLSPYKDNQMEIRSSEEKFHIAANTEKIINLHVMPMMSGQILKYVNIIALGSNRKFPICIDCKSLSPDIVIKPNKIFHNDLDVLRQHDTRILIENRSCTKARFFVKLERENECFNINPRGGILSSKQCVIVMLEKFFHDPGDYRDVLFFEIVNSKVIKIPIKCIVRKLPIIIEPSLTDIIDFGSLFLSKTPYFLDYKFTNNGKNSYMIFLILKNWRNRNNCHFIMVPNRFELSPNCSQMVKFLLTAEHAVNCEEEFTVEGCSIHYPLRDLIWESKLKASIIKPTINFAKNELIFDCYFGETGDLSIETIKITNKSNLPLPVVLKIDGEFSIYLKKTNSYEKKIMFDLKVYETREIFISFNSNLIKSSNIFHTYEGKVKAFSLGKLQCTLKLIANMIYPEIELSTNDVQFTANILPYSSSFIISNPNKHLSASFCFSINKDATKIISIHERRQKSLLNIVQCLMSQKNNLRYKFFHDEGADDDDVKFNGIINVTNKDILEYFKSITVKAREEDYSNDGNILSMAMTDKNFLLLSQMSGILRANESRLISLYFNGNLNAFNLSTTIKCHIEGGKQHEINIHMTNCNSNILLTKTYFDLSQQHHWHEIAINNICISNISSSSYDIKLIAEKNDVEMTELIEGYVKLSSRCQMNFILDDERNFCYDLKFSIFPGCLPVFKTEFGVQVNNRPPIPITFFCKNSLPIATLLDVDRESIYNIDKSFEYECLREMFNKCVDRVQIADENVNYEEIIKAKERMNILEESKSQRKSYKRNSKQRKVSVDLQSAGDYDELPKKFELLFEDFHGRIVWREKQQKMYSAKILQMVDEQLEEWNFIVLDYPNEYPHATEIMNFIAQQGFAKSLENNEIFMAYRSIYNRFAVEKFRQMKKSLGQTRTSTAATAYNSMMTIETLPFILLEYTYDFGEIKINEIYEKTIQIYFHHQSKFLVTAAIRSAFHIQDFNVKFHQKREINNLFEIRNYDEIQLCNCEEVKRCHSFDFTEGKVHTRNISKTYEHRNEIHQVYNELCSTKEKPIERNPLILAEIFQKLPFDSDESRIVEFKITFAPTSDNYSDAVKFNEIIYLDIHLGPQIPLRITGNFYQKDHTVVDF</sequence>